<keyword evidence="9" id="KW-1185">Reference proteome</keyword>
<keyword evidence="2 7" id="KW-0812">Transmembrane</keyword>
<evidence type="ECO:0000256" key="4">
    <source>
        <dbReference type="ARBA" id="ARBA00022927"/>
    </source>
</evidence>
<dbReference type="GeneTree" id="ENSGT00990000203759"/>
<feature type="transmembrane region" description="Helical" evidence="7">
    <location>
        <begin position="202"/>
        <end position="222"/>
    </location>
</feature>
<accession>A0A3P8VNH9</accession>
<keyword evidence="4" id="KW-0653">Protein transport</keyword>
<comment type="subcellular location">
    <subcellularLocation>
        <location evidence="1">Preautophagosomal structure membrane</location>
        <topology evidence="1">Single-pass type I membrane protein</topology>
    </subcellularLocation>
</comment>
<dbReference type="PANTHER" id="PTHR15071">
    <property type="entry name" value="MANNOSE-6-PHOSPHATE RECEPTOR FAMILY MEMBER"/>
    <property type="match status" value="1"/>
</dbReference>
<dbReference type="OMA" id="SVWCMIC"/>
<dbReference type="InterPro" id="IPR018939">
    <property type="entry name" value="Autophagy-rel_prot_27"/>
</dbReference>
<proteinExistence type="predicted"/>
<evidence type="ECO:0000256" key="3">
    <source>
        <dbReference type="ARBA" id="ARBA00022729"/>
    </source>
</evidence>
<keyword evidence="4" id="KW-0813">Transport</keyword>
<evidence type="ECO:0000256" key="1">
    <source>
        <dbReference type="ARBA" id="ARBA00004472"/>
    </source>
</evidence>
<dbReference type="Pfam" id="PF09451">
    <property type="entry name" value="ATG27"/>
    <property type="match status" value="1"/>
</dbReference>
<dbReference type="GO" id="GO:0005802">
    <property type="term" value="C:trans-Golgi network"/>
    <property type="evidence" value="ECO:0007669"/>
    <property type="project" value="TreeGrafter"/>
</dbReference>
<evidence type="ECO:0000313" key="8">
    <source>
        <dbReference type="Ensembl" id="ENSCSEP00000014836.1"/>
    </source>
</evidence>
<name>A0A3P8VNH9_CYNSE</name>
<sequence>MLFSGLKKSMKCAATVGWFIPTLFCVWHVMSPSGCFKVNNCQCIMKDGSGLINLEAIGDTSGFLEHLRPISGHRTAESDEILLSFSPCRPFSQSEDLTESDCTNIAASIIIRYNTDSTHTGRCITYGRHDGNQFHYNHTLKLLSVSYFSDEEQPLTVVHFHCNPNQSFSFTRDLRLSSDQVPLQMWVESPCACPNACSMGDLGLGTIFLIILSLSAAAYFILGSCALRSFRGSSGVQIAPEPSVWCMVCSLCTEKRPRRRNYTDSTHGEP</sequence>
<keyword evidence="6 7" id="KW-0472">Membrane</keyword>
<keyword evidence="5 7" id="KW-1133">Transmembrane helix</keyword>
<dbReference type="Proteomes" id="UP000265120">
    <property type="component" value="Chromosome Z"/>
</dbReference>
<dbReference type="GO" id="GO:0015031">
    <property type="term" value="P:protein transport"/>
    <property type="evidence" value="ECO:0007669"/>
    <property type="project" value="UniProtKB-KW"/>
</dbReference>
<evidence type="ECO:0000313" key="9">
    <source>
        <dbReference type="Proteomes" id="UP000265120"/>
    </source>
</evidence>
<dbReference type="InterPro" id="IPR009011">
    <property type="entry name" value="Man6P_isomerase_rcpt-bd_dom_sf"/>
</dbReference>
<evidence type="ECO:0000256" key="5">
    <source>
        <dbReference type="ARBA" id="ARBA00022989"/>
    </source>
</evidence>
<dbReference type="GO" id="GO:0034045">
    <property type="term" value="C:phagophore assembly site membrane"/>
    <property type="evidence" value="ECO:0007669"/>
    <property type="project" value="UniProtKB-SubCell"/>
</dbReference>
<reference evidence="8" key="3">
    <citation type="submission" date="2025-09" db="UniProtKB">
        <authorList>
            <consortium name="Ensembl"/>
        </authorList>
    </citation>
    <scope>IDENTIFICATION</scope>
</reference>
<protein>
    <submittedName>
        <fullName evidence="8">Uncharacterized protein</fullName>
    </submittedName>
</protein>
<dbReference type="InParanoid" id="A0A3P8VNH9"/>
<reference evidence="8" key="2">
    <citation type="submission" date="2025-08" db="UniProtKB">
        <authorList>
            <consortium name="Ensembl"/>
        </authorList>
    </citation>
    <scope>IDENTIFICATION</scope>
</reference>
<keyword evidence="3" id="KW-0732">Signal</keyword>
<dbReference type="PANTHER" id="PTHR15071:SF34">
    <property type="entry name" value="MRH DOMAIN-CONTAINING PROTEIN"/>
    <property type="match status" value="1"/>
</dbReference>
<dbReference type="AlphaFoldDB" id="A0A3P8VNH9"/>
<dbReference type="Ensembl" id="ENSCSET00000015014.1">
    <property type="protein sequence ID" value="ENSCSEP00000014836.1"/>
    <property type="gene ID" value="ENSCSEG00000009532.1"/>
</dbReference>
<evidence type="ECO:0000256" key="2">
    <source>
        <dbReference type="ARBA" id="ARBA00022692"/>
    </source>
</evidence>
<reference evidence="8 9" key="1">
    <citation type="journal article" date="2014" name="Nat. Genet.">
        <title>Whole-genome sequence of a flatfish provides insights into ZW sex chromosome evolution and adaptation to a benthic lifestyle.</title>
        <authorList>
            <person name="Chen S."/>
            <person name="Zhang G."/>
            <person name="Shao C."/>
            <person name="Huang Q."/>
            <person name="Liu G."/>
            <person name="Zhang P."/>
            <person name="Song W."/>
            <person name="An N."/>
            <person name="Chalopin D."/>
            <person name="Volff J.N."/>
            <person name="Hong Y."/>
            <person name="Li Q."/>
            <person name="Sha Z."/>
            <person name="Zhou H."/>
            <person name="Xie M."/>
            <person name="Yu Q."/>
            <person name="Liu Y."/>
            <person name="Xiang H."/>
            <person name="Wang N."/>
            <person name="Wu K."/>
            <person name="Yang C."/>
            <person name="Zhou Q."/>
            <person name="Liao X."/>
            <person name="Yang L."/>
            <person name="Hu Q."/>
            <person name="Zhang J."/>
            <person name="Meng L."/>
            <person name="Jin L."/>
            <person name="Tian Y."/>
            <person name="Lian J."/>
            <person name="Yang J."/>
            <person name="Miao G."/>
            <person name="Liu S."/>
            <person name="Liang Z."/>
            <person name="Yan F."/>
            <person name="Li Y."/>
            <person name="Sun B."/>
            <person name="Zhang H."/>
            <person name="Zhang J."/>
            <person name="Zhu Y."/>
            <person name="Du M."/>
            <person name="Zhao Y."/>
            <person name="Schartl M."/>
            <person name="Tang Q."/>
            <person name="Wang J."/>
        </authorList>
    </citation>
    <scope>NUCLEOTIDE SEQUENCE</scope>
</reference>
<organism evidence="8 9">
    <name type="scientific">Cynoglossus semilaevis</name>
    <name type="common">Tongue sole</name>
    <dbReference type="NCBI Taxonomy" id="244447"/>
    <lineage>
        <taxon>Eukaryota</taxon>
        <taxon>Metazoa</taxon>
        <taxon>Chordata</taxon>
        <taxon>Craniata</taxon>
        <taxon>Vertebrata</taxon>
        <taxon>Euteleostomi</taxon>
        <taxon>Actinopterygii</taxon>
        <taxon>Neopterygii</taxon>
        <taxon>Teleostei</taxon>
        <taxon>Neoteleostei</taxon>
        <taxon>Acanthomorphata</taxon>
        <taxon>Carangaria</taxon>
        <taxon>Pleuronectiformes</taxon>
        <taxon>Pleuronectoidei</taxon>
        <taxon>Cynoglossidae</taxon>
        <taxon>Cynoglossinae</taxon>
        <taxon>Cynoglossus</taxon>
    </lineage>
</organism>
<evidence type="ECO:0000256" key="7">
    <source>
        <dbReference type="SAM" id="Phobius"/>
    </source>
</evidence>
<evidence type="ECO:0000256" key="6">
    <source>
        <dbReference type="ARBA" id="ARBA00023136"/>
    </source>
</evidence>
<dbReference type="SUPFAM" id="SSF50911">
    <property type="entry name" value="Mannose 6-phosphate receptor domain"/>
    <property type="match status" value="1"/>
</dbReference>